<dbReference type="Proteomes" id="UP000298285">
    <property type="component" value="Unassembled WGS sequence"/>
</dbReference>
<dbReference type="OrthoDB" id="1150526at2"/>
<dbReference type="Gene3D" id="2.40.160.20">
    <property type="match status" value="1"/>
</dbReference>
<organism evidence="3 4">
    <name type="scientific">Dysgonomonas mossii</name>
    <dbReference type="NCBI Taxonomy" id="163665"/>
    <lineage>
        <taxon>Bacteria</taxon>
        <taxon>Pseudomonadati</taxon>
        <taxon>Bacteroidota</taxon>
        <taxon>Bacteroidia</taxon>
        <taxon>Bacteroidales</taxon>
        <taxon>Dysgonomonadaceae</taxon>
        <taxon>Dysgonomonas</taxon>
    </lineage>
</organism>
<name>A0A4Y9IQK1_9BACT</name>
<protein>
    <submittedName>
        <fullName evidence="3">PorT family protein</fullName>
    </submittedName>
</protein>
<comment type="caution">
    <text evidence="3">The sequence shown here is derived from an EMBL/GenBank/DDBJ whole genome shotgun (WGS) entry which is preliminary data.</text>
</comment>
<evidence type="ECO:0000313" key="3">
    <source>
        <dbReference type="EMBL" id="TFU90582.1"/>
    </source>
</evidence>
<dbReference type="InterPro" id="IPR011250">
    <property type="entry name" value="OMP/PagP_B-barrel"/>
</dbReference>
<evidence type="ECO:0000259" key="2">
    <source>
        <dbReference type="Pfam" id="PF13568"/>
    </source>
</evidence>
<sequence>MKMQQNEKKYKDQLDDFSKLIKQRLEDHRMPVDEDSWNAIEQHIRPVSNRRTMWWTIAGVAVAVILLVLLMLPLKEQDYITQIGSGATPDKIATSVEKNNIAVNGKDNVVKEENKIKITKKSSGSVRLISQQVSEAVSIDDSSSGTTKSVENSLLMIDTVQLAQIGNSLGVAEPDSESDLPEVKKDSVPSRVYKDVKKSNEPTRILIEKSKRQDKWLLAASFSSGGSASFGGGGPDKNGYYSMMNSLPSSESGALSDGGHNSYGKEFLDYNDFTNVSHSVPLSFGVTVRKDLTDRIGFETGLVYTYLSSKFRRSGTSYHTAKQELHYLGIPLNAVVYLWNNPNWNIYVSAGGMVEKGLRMNYSQSVIQREESNSLNYSTHQSIRGLQWSLNASVGVTYKFYSDWGIYFEPRYSYFFDNNQPFSIRSENSHVFGLSGGLRYSF</sequence>
<dbReference type="EMBL" id="SPPK01000001">
    <property type="protein sequence ID" value="TFU90582.1"/>
    <property type="molecule type" value="Genomic_DNA"/>
</dbReference>
<feature type="transmembrane region" description="Helical" evidence="1">
    <location>
        <begin position="53"/>
        <end position="74"/>
    </location>
</feature>
<dbReference type="SUPFAM" id="SSF56925">
    <property type="entry name" value="OMPA-like"/>
    <property type="match status" value="1"/>
</dbReference>
<evidence type="ECO:0000313" key="4">
    <source>
        <dbReference type="Proteomes" id="UP000298285"/>
    </source>
</evidence>
<accession>A0A4Y9IQK1</accession>
<keyword evidence="1" id="KW-1133">Transmembrane helix</keyword>
<keyword evidence="1" id="KW-0472">Membrane</keyword>
<gene>
    <name evidence="3" type="ORF">E4T88_00980</name>
</gene>
<dbReference type="InterPro" id="IPR025665">
    <property type="entry name" value="Beta-barrel_OMP_2"/>
</dbReference>
<dbReference type="AlphaFoldDB" id="A0A4Y9IQK1"/>
<proteinExistence type="predicted"/>
<feature type="domain" description="Outer membrane protein beta-barrel" evidence="2">
    <location>
        <begin position="269"/>
        <end position="414"/>
    </location>
</feature>
<keyword evidence="1" id="KW-0812">Transmembrane</keyword>
<evidence type="ECO:0000256" key="1">
    <source>
        <dbReference type="SAM" id="Phobius"/>
    </source>
</evidence>
<dbReference type="Pfam" id="PF13568">
    <property type="entry name" value="OMP_b-brl_2"/>
    <property type="match status" value="1"/>
</dbReference>
<reference evidence="3 4" key="1">
    <citation type="submission" date="2019-03" db="EMBL/GenBank/DDBJ databases">
        <title>Diversity of the mouse oral microbiome.</title>
        <authorList>
            <person name="Joseph S."/>
            <person name="Aduse-Opoku J."/>
            <person name="Curtis M."/>
            <person name="Wade W."/>
            <person name="Hashim A."/>
        </authorList>
    </citation>
    <scope>NUCLEOTIDE SEQUENCE [LARGE SCALE GENOMIC DNA]</scope>
    <source>
        <strain evidence="3 4">P11</strain>
    </source>
</reference>